<dbReference type="AlphaFoldDB" id="A0A3M7RYC2"/>
<accession>A0A3M7RYC2</accession>
<name>A0A3M7RYC2_BRAPC</name>
<reference evidence="1 2" key="1">
    <citation type="journal article" date="2018" name="Sci. Rep.">
        <title>Genomic signatures of local adaptation to the degree of environmental predictability in rotifers.</title>
        <authorList>
            <person name="Franch-Gras L."/>
            <person name="Hahn C."/>
            <person name="Garcia-Roger E.M."/>
            <person name="Carmona M.J."/>
            <person name="Serra M."/>
            <person name="Gomez A."/>
        </authorList>
    </citation>
    <scope>NUCLEOTIDE SEQUENCE [LARGE SCALE GENOMIC DNA]</scope>
    <source>
        <strain evidence="1">HYR1</strain>
    </source>
</reference>
<proteinExistence type="predicted"/>
<comment type="caution">
    <text evidence="1">The sequence shown here is derived from an EMBL/GenBank/DDBJ whole genome shotgun (WGS) entry which is preliminary data.</text>
</comment>
<organism evidence="1 2">
    <name type="scientific">Brachionus plicatilis</name>
    <name type="common">Marine rotifer</name>
    <name type="synonym">Brachionus muelleri</name>
    <dbReference type="NCBI Taxonomy" id="10195"/>
    <lineage>
        <taxon>Eukaryota</taxon>
        <taxon>Metazoa</taxon>
        <taxon>Spiralia</taxon>
        <taxon>Gnathifera</taxon>
        <taxon>Rotifera</taxon>
        <taxon>Eurotatoria</taxon>
        <taxon>Monogononta</taxon>
        <taxon>Pseudotrocha</taxon>
        <taxon>Ploima</taxon>
        <taxon>Brachionidae</taxon>
        <taxon>Brachionus</taxon>
    </lineage>
</organism>
<gene>
    <name evidence="1" type="ORF">BpHYR1_038312</name>
</gene>
<dbReference type="EMBL" id="REGN01002363">
    <property type="protein sequence ID" value="RNA28573.1"/>
    <property type="molecule type" value="Genomic_DNA"/>
</dbReference>
<keyword evidence="2" id="KW-1185">Reference proteome</keyword>
<evidence type="ECO:0000313" key="1">
    <source>
        <dbReference type="EMBL" id="RNA28573.1"/>
    </source>
</evidence>
<sequence length="65" mass="7540">MQKTAIFADSKIHPKILKTGIISNNKLNTVQPNLIRFPKNQFESVVLALRCKRLLKNNNFFSRQI</sequence>
<evidence type="ECO:0000313" key="2">
    <source>
        <dbReference type="Proteomes" id="UP000276133"/>
    </source>
</evidence>
<protein>
    <submittedName>
        <fullName evidence="1">Uncharacterized protein</fullName>
    </submittedName>
</protein>
<dbReference type="Proteomes" id="UP000276133">
    <property type="component" value="Unassembled WGS sequence"/>
</dbReference>